<keyword evidence="3" id="KW-1185">Reference proteome</keyword>
<gene>
    <name evidence="2" type="ORF">GCM10023220_49810</name>
</gene>
<sequence length="71" mass="7178">MGGPRRPGSTATVTQRQCATVGDSDKPGRSPGPAAAPAPPGGETGEYGRFTHIGTPNLNVTAVTLISSRVF</sequence>
<reference evidence="3" key="1">
    <citation type="journal article" date="2019" name="Int. J. Syst. Evol. Microbiol.">
        <title>The Global Catalogue of Microorganisms (GCM) 10K type strain sequencing project: providing services to taxonomists for standard genome sequencing and annotation.</title>
        <authorList>
            <consortium name="The Broad Institute Genomics Platform"/>
            <consortium name="The Broad Institute Genome Sequencing Center for Infectious Disease"/>
            <person name="Wu L."/>
            <person name="Ma J."/>
        </authorList>
    </citation>
    <scope>NUCLEOTIDE SEQUENCE [LARGE SCALE GENOMIC DNA]</scope>
    <source>
        <strain evidence="3">JCM 18081</strain>
    </source>
</reference>
<feature type="compositionally biased region" description="Polar residues" evidence="1">
    <location>
        <begin position="9"/>
        <end position="18"/>
    </location>
</feature>
<name>A0ABP9CQX4_9ACTN</name>
<comment type="caution">
    <text evidence="2">The sequence shown here is derived from an EMBL/GenBank/DDBJ whole genome shotgun (WGS) entry which is preliminary data.</text>
</comment>
<dbReference type="Proteomes" id="UP001501265">
    <property type="component" value="Unassembled WGS sequence"/>
</dbReference>
<feature type="region of interest" description="Disordered" evidence="1">
    <location>
        <begin position="1"/>
        <end position="50"/>
    </location>
</feature>
<evidence type="ECO:0000256" key="1">
    <source>
        <dbReference type="SAM" id="MobiDB-lite"/>
    </source>
</evidence>
<accession>A0ABP9CQX4</accession>
<evidence type="ECO:0000313" key="3">
    <source>
        <dbReference type="Proteomes" id="UP001501265"/>
    </source>
</evidence>
<protein>
    <submittedName>
        <fullName evidence="2">Uncharacterized protein</fullName>
    </submittedName>
</protein>
<proteinExistence type="predicted"/>
<dbReference type="EMBL" id="BAABIG010000054">
    <property type="protein sequence ID" value="GAA4812565.1"/>
    <property type="molecule type" value="Genomic_DNA"/>
</dbReference>
<evidence type="ECO:0000313" key="2">
    <source>
        <dbReference type="EMBL" id="GAA4812565.1"/>
    </source>
</evidence>
<organism evidence="2 3">
    <name type="scientific">Streptomyces ziwulingensis</name>
    <dbReference type="NCBI Taxonomy" id="1045501"/>
    <lineage>
        <taxon>Bacteria</taxon>
        <taxon>Bacillati</taxon>
        <taxon>Actinomycetota</taxon>
        <taxon>Actinomycetes</taxon>
        <taxon>Kitasatosporales</taxon>
        <taxon>Streptomycetaceae</taxon>
        <taxon>Streptomyces</taxon>
    </lineage>
</organism>